<proteinExistence type="predicted"/>
<dbReference type="EMBL" id="FNAP01000008">
    <property type="protein sequence ID" value="SDE54826.1"/>
    <property type="molecule type" value="Genomic_DNA"/>
</dbReference>
<accession>A0A1G7DUP2</accession>
<dbReference type="Proteomes" id="UP000199412">
    <property type="component" value="Unassembled WGS sequence"/>
</dbReference>
<evidence type="ECO:0000313" key="2">
    <source>
        <dbReference type="Proteomes" id="UP000199412"/>
    </source>
</evidence>
<dbReference type="SUPFAM" id="SSF53335">
    <property type="entry name" value="S-adenosyl-L-methionine-dependent methyltransferases"/>
    <property type="match status" value="1"/>
</dbReference>
<keyword evidence="2" id="KW-1185">Reference proteome</keyword>
<protein>
    <recommendedName>
        <fullName evidence="3">Methyltransferase domain-containing protein</fullName>
    </recommendedName>
</protein>
<dbReference type="Gene3D" id="3.40.50.150">
    <property type="entry name" value="Vaccinia Virus protein VP39"/>
    <property type="match status" value="1"/>
</dbReference>
<dbReference type="InterPro" id="IPR029063">
    <property type="entry name" value="SAM-dependent_MTases_sf"/>
</dbReference>
<dbReference type="AlphaFoldDB" id="A0A1G7DUP2"/>
<evidence type="ECO:0000313" key="1">
    <source>
        <dbReference type="EMBL" id="SDE54826.1"/>
    </source>
</evidence>
<sequence>MGIPYEMAVLLLQASRAGADLSRPLCLGRLRMSIRPYELAALLDRLAPNADPGVRARALASSWADPFLELLGAEAVHTLDASPYEGADIVHSLNEPLPTDLCERFSVVIDGGTLEHVFNIPVALDNVMKLLRPNGVFMACGPGNNQIGAGFFQFSPELYFRTFSPPNGFRVLGLYLAAAGQTHWWQVRDPAESGRPSFFRASGETRILCVARKDDPDGHLREIPTQSKYTTAWDAAAGSPAAVGPQAEQERTVPPLKRRVFDVLPRGVVSGYRDWRTVRRTRRRSPGDLRRVDPLTMTFEESRNG</sequence>
<gene>
    <name evidence="1" type="ORF">SAMN05421720_10820</name>
</gene>
<evidence type="ECO:0008006" key="3">
    <source>
        <dbReference type="Google" id="ProtNLM"/>
    </source>
</evidence>
<dbReference type="STRING" id="69960.SAMN05421720_10820"/>
<name>A0A1G7DUP2_9PROT</name>
<organism evidence="1 2">
    <name type="scientific">Rhodospira trueperi</name>
    <dbReference type="NCBI Taxonomy" id="69960"/>
    <lineage>
        <taxon>Bacteria</taxon>
        <taxon>Pseudomonadati</taxon>
        <taxon>Pseudomonadota</taxon>
        <taxon>Alphaproteobacteria</taxon>
        <taxon>Rhodospirillales</taxon>
        <taxon>Rhodospirillaceae</taxon>
        <taxon>Rhodospira</taxon>
    </lineage>
</organism>
<reference evidence="1 2" key="1">
    <citation type="submission" date="2016-10" db="EMBL/GenBank/DDBJ databases">
        <authorList>
            <person name="de Groot N.N."/>
        </authorList>
    </citation>
    <scope>NUCLEOTIDE SEQUENCE [LARGE SCALE GENOMIC DNA]</scope>
    <source>
        <strain evidence="1 2">ATCC 700224</strain>
    </source>
</reference>